<dbReference type="VEuPathDB" id="MicrosporidiaDB:A0H76_769"/>
<dbReference type="EMBL" id="LTAI01000181">
    <property type="protein sequence ID" value="ORD99489.1"/>
    <property type="molecule type" value="Genomic_DNA"/>
</dbReference>
<accession>A0A1X0QI99</accession>
<sequence length="129" mass="14963">MQSIIAGIKFSSDKSILIYKIKEQSKGDKKILDKVDYKIDLLKLKGNKEKKELVLRGQRELGKLGCIKSYEFEIINVYEDNNKVDFKKQNRRNEYTKVNIKNIKPIKKGKMLQSETNDVIVSENPIKGN</sequence>
<evidence type="ECO:0000313" key="2">
    <source>
        <dbReference type="Proteomes" id="UP000192501"/>
    </source>
</evidence>
<organism evidence="1 2">
    <name type="scientific">Hepatospora eriocheir</name>
    <dbReference type="NCBI Taxonomy" id="1081669"/>
    <lineage>
        <taxon>Eukaryota</taxon>
        <taxon>Fungi</taxon>
        <taxon>Fungi incertae sedis</taxon>
        <taxon>Microsporidia</taxon>
        <taxon>Hepatosporidae</taxon>
        <taxon>Hepatospora</taxon>
    </lineage>
</organism>
<name>A0A1X0QI99_9MICR</name>
<proteinExistence type="predicted"/>
<dbReference type="VEuPathDB" id="MicrosporidiaDB:HERIO_2625"/>
<reference evidence="1 2" key="1">
    <citation type="journal article" date="2017" name="Environ. Microbiol.">
        <title>Decay of the glycolytic pathway and adaptation to intranuclear parasitism within Enterocytozoonidae microsporidia.</title>
        <authorList>
            <person name="Wiredu Boakye D."/>
            <person name="Jaroenlak P."/>
            <person name="Prachumwat A."/>
            <person name="Williams T.A."/>
            <person name="Bateman K.S."/>
            <person name="Itsathitphaisarn O."/>
            <person name="Sritunyalucksana K."/>
            <person name="Paszkiewicz K.H."/>
            <person name="Moore K.A."/>
            <person name="Stentiford G.D."/>
            <person name="Williams B.A."/>
        </authorList>
    </citation>
    <scope>NUCLEOTIDE SEQUENCE [LARGE SCALE GENOMIC DNA]</scope>
    <source>
        <strain evidence="2">canceri</strain>
    </source>
</reference>
<dbReference type="AlphaFoldDB" id="A0A1X0QI99"/>
<comment type="caution">
    <text evidence="1">The sequence shown here is derived from an EMBL/GenBank/DDBJ whole genome shotgun (WGS) entry which is preliminary data.</text>
</comment>
<dbReference type="Proteomes" id="UP000192501">
    <property type="component" value="Unassembled WGS sequence"/>
</dbReference>
<gene>
    <name evidence="1" type="ORF">A0H76_769</name>
</gene>
<protein>
    <submittedName>
        <fullName evidence="1">Uncharacterized protein</fullName>
    </submittedName>
</protein>
<evidence type="ECO:0000313" key="1">
    <source>
        <dbReference type="EMBL" id="ORD99489.1"/>
    </source>
</evidence>